<dbReference type="PANTHER" id="PTHR32465">
    <property type="entry name" value="BARDET-BIEDL SYNDROME 2 PROTEIN"/>
    <property type="match status" value="1"/>
</dbReference>
<evidence type="ECO:0000313" key="4">
    <source>
        <dbReference type="EMBL" id="KAI6661902.1"/>
    </source>
</evidence>
<dbReference type="GO" id="GO:0016020">
    <property type="term" value="C:membrane"/>
    <property type="evidence" value="ECO:0007669"/>
    <property type="project" value="TreeGrafter"/>
</dbReference>
<dbReference type="Pfam" id="PF23353">
    <property type="entry name" value="BBS2_hp"/>
    <property type="match status" value="1"/>
</dbReference>
<evidence type="ECO:0000259" key="1">
    <source>
        <dbReference type="Pfam" id="PF23350"/>
    </source>
</evidence>
<sequence length="251" mass="28650">MLPRFSVVEADLFSLHIQFNNESADPISSVSFPLHERTNRIVMWLNQNFLLPDKITPANELDIKLLSLRNRSPLFIQFKPDQSQNLIIQTDNIELAGQIVQSIAAFLAIEDLEVTANFPEFIRELDEIILKVEEFNSVREKISAEMADHSNLIRSLLIRAEDCRLLGNIRDMKKAYSQLMELNHDLITGYKIRTGNHLEFLECLKIVNQAIQKSGRLRVGKPKTQVVNGCRNAIKNNNFQGLAKIIKTGKV</sequence>
<keyword evidence="5" id="KW-1185">Reference proteome</keyword>
<dbReference type="GO" id="GO:0036064">
    <property type="term" value="C:ciliary basal body"/>
    <property type="evidence" value="ECO:0007669"/>
    <property type="project" value="TreeGrafter"/>
</dbReference>
<proteinExistence type="predicted"/>
<dbReference type="PANTHER" id="PTHR32465:SF0">
    <property type="entry name" value="BARDET-BIEDL SYNDROME 2 PROTEIN"/>
    <property type="match status" value="1"/>
</dbReference>
<dbReference type="GO" id="GO:1905515">
    <property type="term" value="P:non-motile cilium assembly"/>
    <property type="evidence" value="ECO:0007669"/>
    <property type="project" value="InterPro"/>
</dbReference>
<feature type="domain" description="BBS2 platform" evidence="1">
    <location>
        <begin position="21"/>
        <end position="107"/>
    </location>
</feature>
<dbReference type="InterPro" id="IPR016616">
    <property type="entry name" value="Bardet-Biedl_syndrome_2_prot"/>
</dbReference>
<evidence type="ECO:0000313" key="5">
    <source>
        <dbReference type="Proteomes" id="UP001165289"/>
    </source>
</evidence>
<feature type="domain" description="BBS2 C-terminal helix bundle" evidence="2">
    <location>
        <begin position="221"/>
        <end position="247"/>
    </location>
</feature>
<dbReference type="AlphaFoldDB" id="A0AAV7KKC1"/>
<dbReference type="InterPro" id="IPR055379">
    <property type="entry name" value="BBS2_pf_dom"/>
</dbReference>
<protein>
    <submittedName>
        <fullName evidence="4">Bardet-Biedl syndrome 2 protein-like</fullName>
    </submittedName>
</protein>
<accession>A0AAV7KKC1</accession>
<dbReference type="GO" id="GO:0031514">
    <property type="term" value="C:motile cilium"/>
    <property type="evidence" value="ECO:0007669"/>
    <property type="project" value="TreeGrafter"/>
</dbReference>
<reference evidence="4 5" key="1">
    <citation type="journal article" date="2023" name="BMC Biol.">
        <title>The compact genome of the sponge Oopsacas minuta (Hexactinellida) is lacking key metazoan core genes.</title>
        <authorList>
            <person name="Santini S."/>
            <person name="Schenkelaars Q."/>
            <person name="Jourda C."/>
            <person name="Duchesne M."/>
            <person name="Belahbib H."/>
            <person name="Rocher C."/>
            <person name="Selva M."/>
            <person name="Riesgo A."/>
            <person name="Vervoort M."/>
            <person name="Leys S.P."/>
            <person name="Kodjabachian L."/>
            <person name="Le Bivic A."/>
            <person name="Borchiellini C."/>
            <person name="Claverie J.M."/>
            <person name="Renard E."/>
        </authorList>
    </citation>
    <scope>NUCLEOTIDE SEQUENCE [LARGE SCALE GENOMIC DNA]</scope>
    <source>
        <strain evidence="4">SPO-2</strain>
    </source>
</reference>
<evidence type="ECO:0000259" key="3">
    <source>
        <dbReference type="Pfam" id="PF23353"/>
    </source>
</evidence>
<evidence type="ECO:0000259" key="2">
    <source>
        <dbReference type="Pfam" id="PF23351"/>
    </source>
</evidence>
<dbReference type="GO" id="GO:0034464">
    <property type="term" value="C:BBSome"/>
    <property type="evidence" value="ECO:0007669"/>
    <property type="project" value="InterPro"/>
</dbReference>
<dbReference type="Pfam" id="PF23351">
    <property type="entry name" value="BBS2_CtH"/>
    <property type="match status" value="1"/>
</dbReference>
<feature type="domain" description="BBS2 hairpin" evidence="3">
    <location>
        <begin position="119"/>
        <end position="216"/>
    </location>
</feature>
<gene>
    <name evidence="4" type="ORF">LOD99_9673</name>
</gene>
<dbReference type="InterPro" id="IPR055381">
    <property type="entry name" value="BBS2_CtH_dom"/>
</dbReference>
<name>A0AAV7KKC1_9METZ</name>
<organism evidence="4 5">
    <name type="scientific">Oopsacas minuta</name>
    <dbReference type="NCBI Taxonomy" id="111878"/>
    <lineage>
        <taxon>Eukaryota</taxon>
        <taxon>Metazoa</taxon>
        <taxon>Porifera</taxon>
        <taxon>Hexactinellida</taxon>
        <taxon>Hexasterophora</taxon>
        <taxon>Lyssacinosida</taxon>
        <taxon>Leucopsacidae</taxon>
        <taxon>Oopsacas</taxon>
    </lineage>
</organism>
<dbReference type="EMBL" id="JAKMXF010000003">
    <property type="protein sequence ID" value="KAI6661902.1"/>
    <property type="molecule type" value="Genomic_DNA"/>
</dbReference>
<dbReference type="Proteomes" id="UP001165289">
    <property type="component" value="Unassembled WGS sequence"/>
</dbReference>
<dbReference type="InterPro" id="IPR055380">
    <property type="entry name" value="BBS2_hp_dom"/>
</dbReference>
<comment type="caution">
    <text evidence="4">The sequence shown here is derived from an EMBL/GenBank/DDBJ whole genome shotgun (WGS) entry which is preliminary data.</text>
</comment>
<dbReference type="Pfam" id="PF23350">
    <property type="entry name" value="BBS2_pf"/>
    <property type="match status" value="1"/>
</dbReference>